<organism evidence="1 2">
    <name type="scientific">Sphingobacterium spiritivorum</name>
    <name type="common">Flavobacterium spiritivorum</name>
    <dbReference type="NCBI Taxonomy" id="258"/>
    <lineage>
        <taxon>Bacteria</taxon>
        <taxon>Pseudomonadati</taxon>
        <taxon>Bacteroidota</taxon>
        <taxon>Sphingobacteriia</taxon>
        <taxon>Sphingobacteriales</taxon>
        <taxon>Sphingobacteriaceae</taxon>
        <taxon>Sphingobacterium</taxon>
    </lineage>
</organism>
<proteinExistence type="predicted"/>
<dbReference type="EMBL" id="UGYW01000002">
    <property type="protein sequence ID" value="SUJ02357.1"/>
    <property type="molecule type" value="Genomic_DNA"/>
</dbReference>
<protein>
    <recommendedName>
        <fullName evidence="3">Lipoprotein</fullName>
    </recommendedName>
</protein>
<dbReference type="PROSITE" id="PS51257">
    <property type="entry name" value="PROKAR_LIPOPROTEIN"/>
    <property type="match status" value="1"/>
</dbReference>
<dbReference type="Proteomes" id="UP000254893">
    <property type="component" value="Unassembled WGS sequence"/>
</dbReference>
<reference evidence="1 2" key="1">
    <citation type="submission" date="2018-06" db="EMBL/GenBank/DDBJ databases">
        <authorList>
            <consortium name="Pathogen Informatics"/>
            <person name="Doyle S."/>
        </authorList>
    </citation>
    <scope>NUCLEOTIDE SEQUENCE [LARGE SCALE GENOMIC DNA]</scope>
    <source>
        <strain evidence="1 2">NCTC11388</strain>
    </source>
</reference>
<gene>
    <name evidence="1" type="ORF">NCTC11388_00982</name>
</gene>
<sequence length="147" mass="16926">MKKNVLFSLIPFILVVSCYSQKYKSSSSINNKVSTETFVKKRLLKLPDSLGGNSITGYAILESKIVANTSEIVKVEIMKLLVKSKEENKEEVDYYHGIDTVGYRKDYDNMVRFKPFLEESFRSLKEIKNNQFDVRGDTCVFGIKIEF</sequence>
<dbReference type="AlphaFoldDB" id="A0A380BKK5"/>
<evidence type="ECO:0000313" key="1">
    <source>
        <dbReference type="EMBL" id="SUJ02357.1"/>
    </source>
</evidence>
<evidence type="ECO:0000313" key="2">
    <source>
        <dbReference type="Proteomes" id="UP000254893"/>
    </source>
</evidence>
<dbReference type="RefSeq" id="WP_115169331.1">
    <property type="nucleotide sequence ID" value="NZ_UGYW01000002.1"/>
</dbReference>
<accession>A0A380BKK5</accession>
<name>A0A380BKK5_SPHSI</name>
<evidence type="ECO:0008006" key="3">
    <source>
        <dbReference type="Google" id="ProtNLM"/>
    </source>
</evidence>